<organism evidence="1 2">
    <name type="scientific">Lindgomyces ingoldianus</name>
    <dbReference type="NCBI Taxonomy" id="673940"/>
    <lineage>
        <taxon>Eukaryota</taxon>
        <taxon>Fungi</taxon>
        <taxon>Dikarya</taxon>
        <taxon>Ascomycota</taxon>
        <taxon>Pezizomycotina</taxon>
        <taxon>Dothideomycetes</taxon>
        <taxon>Pleosporomycetidae</taxon>
        <taxon>Pleosporales</taxon>
        <taxon>Lindgomycetaceae</taxon>
        <taxon>Lindgomyces</taxon>
    </lineage>
</organism>
<dbReference type="Proteomes" id="UP000799755">
    <property type="component" value="Unassembled WGS sequence"/>
</dbReference>
<sequence length="610" mass="68168">MPKSSVHQVPVSSLPGSLPSINMPLDTDPKLVASSIPLNLEGLNESNLAQEALWRDSFALTGTLRTLYSPACIIPVWREVCNRRSPTSFELKIQSANIVRIGELASWVDAPFTFKTASTPRTTCSGIFSLVPASSGTWKIWVIRTILEQLDGENDVDKLRACEQPFNRTMSTLNANCTANGEDNPSSFDVVIVGGGQAGLSVAGRMKALDISYVVMEKNQEVGDNWKLRYGSARLHTIRQYSHLPFNRTFPSHYQEWLTKDDLAQGYKDWVKTYNINIWLSTRLLCGKWDHTSRRWTLQVQRDGSHHEISSSYVILAVGAGGQIAVMPDYPDRDHFKGTVLHSAEYTDPSSFKEKNGIVVGTANTAHDVAEDMLVAGLASVTMVQRSPTYVLPYEYYQRVQELLYNENVSTDYADRMSFSNPLSISRLLALTCLHAAAREEPERFDALEASGFKLERYGDITHYIYERMGGHYMDVGASKKIADGLIKIKTDALPVRYTPNGLKFEDGEELPADLIVFATGFERSMTRVVRQFFGEDVAQQVNDFWGVDEEGELIGAFKPNGHPGLWYHGGTLGHARYCSRFIALSIRAMLNESPIPVYGRNGYDDPFNV</sequence>
<evidence type="ECO:0000313" key="2">
    <source>
        <dbReference type="Proteomes" id="UP000799755"/>
    </source>
</evidence>
<comment type="caution">
    <text evidence="1">The sequence shown here is derived from an EMBL/GenBank/DDBJ whole genome shotgun (WGS) entry which is preliminary data.</text>
</comment>
<protein>
    <submittedName>
        <fullName evidence="1">FAD/NAD(P)-binding domain-containing protein</fullName>
    </submittedName>
</protein>
<accession>A0ACB6QCY2</accession>
<keyword evidence="2" id="KW-1185">Reference proteome</keyword>
<evidence type="ECO:0000313" key="1">
    <source>
        <dbReference type="EMBL" id="KAF2464232.1"/>
    </source>
</evidence>
<name>A0ACB6QCY2_9PLEO</name>
<reference evidence="1" key="1">
    <citation type="journal article" date="2020" name="Stud. Mycol.">
        <title>101 Dothideomycetes genomes: a test case for predicting lifestyles and emergence of pathogens.</title>
        <authorList>
            <person name="Haridas S."/>
            <person name="Albert R."/>
            <person name="Binder M."/>
            <person name="Bloem J."/>
            <person name="Labutti K."/>
            <person name="Salamov A."/>
            <person name="Andreopoulos B."/>
            <person name="Baker S."/>
            <person name="Barry K."/>
            <person name="Bills G."/>
            <person name="Bluhm B."/>
            <person name="Cannon C."/>
            <person name="Castanera R."/>
            <person name="Culley D."/>
            <person name="Daum C."/>
            <person name="Ezra D."/>
            <person name="Gonzalez J."/>
            <person name="Henrissat B."/>
            <person name="Kuo A."/>
            <person name="Liang C."/>
            <person name="Lipzen A."/>
            <person name="Lutzoni F."/>
            <person name="Magnuson J."/>
            <person name="Mondo S."/>
            <person name="Nolan M."/>
            <person name="Ohm R."/>
            <person name="Pangilinan J."/>
            <person name="Park H.-J."/>
            <person name="Ramirez L."/>
            <person name="Alfaro M."/>
            <person name="Sun H."/>
            <person name="Tritt A."/>
            <person name="Yoshinaga Y."/>
            <person name="Zwiers L.-H."/>
            <person name="Turgeon B."/>
            <person name="Goodwin S."/>
            <person name="Spatafora J."/>
            <person name="Crous P."/>
            <person name="Grigoriev I."/>
        </authorList>
    </citation>
    <scope>NUCLEOTIDE SEQUENCE</scope>
    <source>
        <strain evidence="1">ATCC 200398</strain>
    </source>
</reference>
<gene>
    <name evidence="1" type="ORF">BDR25DRAFT_296851</name>
</gene>
<dbReference type="EMBL" id="MU003538">
    <property type="protein sequence ID" value="KAF2464232.1"/>
    <property type="molecule type" value="Genomic_DNA"/>
</dbReference>
<proteinExistence type="predicted"/>